<dbReference type="EMBL" id="JAVRBK010000001">
    <property type="protein sequence ID" value="KAK5649880.1"/>
    <property type="molecule type" value="Genomic_DNA"/>
</dbReference>
<keyword evidence="3" id="KW-1185">Reference proteome</keyword>
<reference evidence="2 3" key="1">
    <citation type="journal article" date="2024" name="Insects">
        <title>An Improved Chromosome-Level Genome Assembly of the Firefly Pyrocoelia pectoralis.</title>
        <authorList>
            <person name="Fu X."/>
            <person name="Meyer-Rochow V.B."/>
            <person name="Ballantyne L."/>
            <person name="Zhu X."/>
        </authorList>
    </citation>
    <scope>NUCLEOTIDE SEQUENCE [LARGE SCALE GENOMIC DNA]</scope>
    <source>
        <strain evidence="2">XCY_ONT2</strain>
    </source>
</reference>
<comment type="caution">
    <text evidence="2">The sequence shown here is derived from an EMBL/GenBank/DDBJ whole genome shotgun (WGS) entry which is preliminary data.</text>
</comment>
<dbReference type="Proteomes" id="UP001329430">
    <property type="component" value="Chromosome 1"/>
</dbReference>
<feature type="transmembrane region" description="Helical" evidence="1">
    <location>
        <begin position="140"/>
        <end position="163"/>
    </location>
</feature>
<keyword evidence="1" id="KW-0812">Transmembrane</keyword>
<evidence type="ECO:0000256" key="1">
    <source>
        <dbReference type="SAM" id="Phobius"/>
    </source>
</evidence>
<evidence type="ECO:0000313" key="2">
    <source>
        <dbReference type="EMBL" id="KAK5649880.1"/>
    </source>
</evidence>
<protein>
    <submittedName>
        <fullName evidence="2">Uncharacterized protein</fullName>
    </submittedName>
</protein>
<accession>A0AAN7ZJL6</accession>
<dbReference type="AlphaFoldDB" id="A0AAN7ZJL6"/>
<keyword evidence="1" id="KW-1133">Transmembrane helix</keyword>
<sequence length="321" mass="35901">MPETVLKYDNISYPLWCETNPSIAVEKEDTRLVDKCCPGFKEDKKRSTCIFDCSQCVTNECKLSNNCVCQPGFWGAECDLGLCLVLILLGPNCAEKCSCTKEIAVRLQDIAIWFNDQSTAHIDTNSSTRPNEIYINNGHLIFSVGAVVGILATVIIIVAVTFITTQSYKRNKLSILGINRNTKNGNLNGELSAVAIYTRSVFHASLPEPPVWKNPGFTTPLENRPKTSTLETRVICSMHLQNETNNRKDGRVVDELYDHPPSTGSYRAASIPEPPDNSLQMVSSQSKEHLYDEIPVGSKLQKIIMEYRWINFHIMPTPLLT</sequence>
<evidence type="ECO:0000313" key="3">
    <source>
        <dbReference type="Proteomes" id="UP001329430"/>
    </source>
</evidence>
<proteinExistence type="predicted"/>
<keyword evidence="1" id="KW-0472">Membrane</keyword>
<gene>
    <name evidence="2" type="ORF">RI129_000909</name>
</gene>
<organism evidence="2 3">
    <name type="scientific">Pyrocoelia pectoralis</name>
    <dbReference type="NCBI Taxonomy" id="417401"/>
    <lineage>
        <taxon>Eukaryota</taxon>
        <taxon>Metazoa</taxon>
        <taxon>Ecdysozoa</taxon>
        <taxon>Arthropoda</taxon>
        <taxon>Hexapoda</taxon>
        <taxon>Insecta</taxon>
        <taxon>Pterygota</taxon>
        <taxon>Neoptera</taxon>
        <taxon>Endopterygota</taxon>
        <taxon>Coleoptera</taxon>
        <taxon>Polyphaga</taxon>
        <taxon>Elateriformia</taxon>
        <taxon>Elateroidea</taxon>
        <taxon>Lampyridae</taxon>
        <taxon>Lampyrinae</taxon>
        <taxon>Pyrocoelia</taxon>
    </lineage>
</organism>
<name>A0AAN7ZJL6_9COLE</name>